<dbReference type="InterPro" id="IPR023827">
    <property type="entry name" value="Peptidase_S8_Asp-AS"/>
</dbReference>
<evidence type="ECO:0000256" key="1">
    <source>
        <dbReference type="ARBA" id="ARBA00011073"/>
    </source>
</evidence>
<dbReference type="PRINTS" id="PR00723">
    <property type="entry name" value="SUBTILISIN"/>
</dbReference>
<feature type="transmembrane region" description="Helical" evidence="7">
    <location>
        <begin position="332"/>
        <end position="355"/>
    </location>
</feature>
<feature type="chain" id="PRO_5039380346" evidence="8">
    <location>
        <begin position="28"/>
        <end position="360"/>
    </location>
</feature>
<feature type="active site" description="Charge relay system" evidence="5">
    <location>
        <position position="244"/>
    </location>
</feature>
<evidence type="ECO:0000256" key="5">
    <source>
        <dbReference type="PROSITE-ProRule" id="PRU01240"/>
    </source>
</evidence>
<comment type="similarity">
    <text evidence="1 5">Belongs to the peptidase S8 family.</text>
</comment>
<feature type="signal peptide" evidence="8">
    <location>
        <begin position="1"/>
        <end position="27"/>
    </location>
</feature>
<evidence type="ECO:0000313" key="11">
    <source>
        <dbReference type="Proteomes" id="UP000635606"/>
    </source>
</evidence>
<evidence type="ECO:0000256" key="2">
    <source>
        <dbReference type="ARBA" id="ARBA00022670"/>
    </source>
</evidence>
<feature type="active site" description="Charge relay system" evidence="5">
    <location>
        <position position="61"/>
    </location>
</feature>
<dbReference type="Gene3D" id="3.40.50.200">
    <property type="entry name" value="Peptidase S8/S53 domain"/>
    <property type="match status" value="1"/>
</dbReference>
<dbReference type="AlphaFoldDB" id="A0A8J4EB36"/>
<accession>A0A8J4EB36</accession>
<dbReference type="GO" id="GO:0006508">
    <property type="term" value="P:proteolysis"/>
    <property type="evidence" value="ECO:0007669"/>
    <property type="project" value="UniProtKB-KW"/>
</dbReference>
<sequence length="360" mass="36049">MIAAFRFMSLWIVTSVAVQLLSPGAAAADSIRDAQWHLPFLRISETHSISLGDRVTVAVVDTGVDASHPDLANAVGSGSVVNGVGDGRTDSNGHGTSMAGLIAARGQQDVVGALGVAPRAVIIPIAIPDYGPSSVSAGIDQAVVMGAKIICLALTSSDDRLLETAIQRALQEDIVVVAGVGNRPSVGVQVPANYAGVVAAVGIDQAGNHADISVAGPEAMLAAPAVDIVSTDRARGYAKGTGTSASTAIIAGVAALVRSRFPELKATEVVHRMTATAIDRGPPGRDREYGFGIVNPVAALTADVPPLSAELSPSPSRAVGQSDPPAGGAGGLGALVAALVVVAGLATVVGAVVLLSRRAR</sequence>
<organism evidence="10 11">
    <name type="scientific">Virgisporangium ochraceum</name>
    <dbReference type="NCBI Taxonomy" id="65505"/>
    <lineage>
        <taxon>Bacteria</taxon>
        <taxon>Bacillati</taxon>
        <taxon>Actinomycetota</taxon>
        <taxon>Actinomycetes</taxon>
        <taxon>Micromonosporales</taxon>
        <taxon>Micromonosporaceae</taxon>
        <taxon>Virgisporangium</taxon>
    </lineage>
</organism>
<evidence type="ECO:0000256" key="6">
    <source>
        <dbReference type="SAM" id="MobiDB-lite"/>
    </source>
</evidence>
<evidence type="ECO:0000259" key="9">
    <source>
        <dbReference type="Pfam" id="PF00082"/>
    </source>
</evidence>
<keyword evidence="7" id="KW-0812">Transmembrane</keyword>
<dbReference type="GO" id="GO:0004252">
    <property type="term" value="F:serine-type endopeptidase activity"/>
    <property type="evidence" value="ECO:0007669"/>
    <property type="project" value="UniProtKB-UniRule"/>
</dbReference>
<feature type="active site" description="Charge relay system" evidence="5">
    <location>
        <position position="94"/>
    </location>
</feature>
<dbReference type="InterPro" id="IPR036852">
    <property type="entry name" value="Peptidase_S8/S53_dom_sf"/>
</dbReference>
<keyword evidence="2 5" id="KW-0645">Protease</keyword>
<evidence type="ECO:0000256" key="3">
    <source>
        <dbReference type="ARBA" id="ARBA00022801"/>
    </source>
</evidence>
<evidence type="ECO:0000256" key="7">
    <source>
        <dbReference type="SAM" id="Phobius"/>
    </source>
</evidence>
<dbReference type="InterPro" id="IPR015500">
    <property type="entry name" value="Peptidase_S8_subtilisin-rel"/>
</dbReference>
<dbReference type="PANTHER" id="PTHR43399">
    <property type="entry name" value="SUBTILISIN-RELATED"/>
    <property type="match status" value="1"/>
</dbReference>
<evidence type="ECO:0000256" key="8">
    <source>
        <dbReference type="SAM" id="SignalP"/>
    </source>
</evidence>
<gene>
    <name evidence="10" type="ORF">Voc01_003440</name>
</gene>
<comment type="caution">
    <text evidence="10">The sequence shown here is derived from an EMBL/GenBank/DDBJ whole genome shotgun (WGS) entry which is preliminary data.</text>
</comment>
<protein>
    <submittedName>
        <fullName evidence="10">Type VII secretion-associated serine protease</fullName>
    </submittedName>
</protein>
<reference evidence="10" key="1">
    <citation type="submission" date="2021-01" db="EMBL/GenBank/DDBJ databases">
        <title>Whole genome shotgun sequence of Virgisporangium ochraceum NBRC 16418.</title>
        <authorList>
            <person name="Komaki H."/>
            <person name="Tamura T."/>
        </authorList>
    </citation>
    <scope>NUCLEOTIDE SEQUENCE</scope>
    <source>
        <strain evidence="10">NBRC 16418</strain>
    </source>
</reference>
<proteinExistence type="inferred from homology"/>
<dbReference type="InterPro" id="IPR051048">
    <property type="entry name" value="Peptidase_S8/S53_subtilisin"/>
</dbReference>
<evidence type="ECO:0000313" key="10">
    <source>
        <dbReference type="EMBL" id="GIJ65427.1"/>
    </source>
</evidence>
<name>A0A8J4EB36_9ACTN</name>
<dbReference type="PANTHER" id="PTHR43399:SF4">
    <property type="entry name" value="CELL WALL-ASSOCIATED PROTEASE"/>
    <property type="match status" value="1"/>
</dbReference>
<dbReference type="EMBL" id="BOPH01000003">
    <property type="protein sequence ID" value="GIJ65427.1"/>
    <property type="molecule type" value="Genomic_DNA"/>
</dbReference>
<dbReference type="PROSITE" id="PS00136">
    <property type="entry name" value="SUBTILASE_ASP"/>
    <property type="match status" value="1"/>
</dbReference>
<dbReference type="Pfam" id="PF00082">
    <property type="entry name" value="Peptidase_S8"/>
    <property type="match status" value="1"/>
</dbReference>
<keyword evidence="3 5" id="KW-0378">Hydrolase</keyword>
<feature type="compositionally biased region" description="Low complexity" evidence="6">
    <location>
        <begin position="306"/>
        <end position="316"/>
    </location>
</feature>
<keyword evidence="11" id="KW-1185">Reference proteome</keyword>
<feature type="domain" description="Peptidase S8/S53" evidence="9">
    <location>
        <begin position="52"/>
        <end position="292"/>
    </location>
</feature>
<dbReference type="SUPFAM" id="SSF52743">
    <property type="entry name" value="Subtilisin-like"/>
    <property type="match status" value="1"/>
</dbReference>
<keyword evidence="8" id="KW-0732">Signal</keyword>
<dbReference type="Proteomes" id="UP000635606">
    <property type="component" value="Unassembled WGS sequence"/>
</dbReference>
<evidence type="ECO:0000256" key="4">
    <source>
        <dbReference type="ARBA" id="ARBA00022825"/>
    </source>
</evidence>
<dbReference type="PROSITE" id="PS51892">
    <property type="entry name" value="SUBTILASE"/>
    <property type="match status" value="1"/>
</dbReference>
<keyword evidence="7" id="KW-1133">Transmembrane helix</keyword>
<dbReference type="InterPro" id="IPR000209">
    <property type="entry name" value="Peptidase_S8/S53_dom"/>
</dbReference>
<keyword evidence="4 5" id="KW-0720">Serine protease</keyword>
<keyword evidence="7" id="KW-0472">Membrane</keyword>
<feature type="region of interest" description="Disordered" evidence="6">
    <location>
        <begin position="306"/>
        <end position="325"/>
    </location>
</feature>